<reference evidence="1 2" key="1">
    <citation type="journal article" date="2018" name="Mol. Biol. Evol.">
        <title>Broad Genomic Sampling Reveals a Smut Pathogenic Ancestry of the Fungal Clade Ustilaginomycotina.</title>
        <authorList>
            <person name="Kijpornyongpan T."/>
            <person name="Mondo S.J."/>
            <person name="Barry K."/>
            <person name="Sandor L."/>
            <person name="Lee J."/>
            <person name="Lipzen A."/>
            <person name="Pangilinan J."/>
            <person name="LaButti K."/>
            <person name="Hainaut M."/>
            <person name="Henrissat B."/>
            <person name="Grigoriev I.V."/>
            <person name="Spatafora J.W."/>
            <person name="Aime M.C."/>
        </authorList>
    </citation>
    <scope>NUCLEOTIDE SEQUENCE [LARGE SCALE GENOMIC DNA]</scope>
    <source>
        <strain evidence="1 2">MCA 3645</strain>
    </source>
</reference>
<protein>
    <submittedName>
        <fullName evidence="1">Uncharacterized protein</fullName>
    </submittedName>
</protein>
<dbReference type="EMBL" id="KZ819201">
    <property type="protein sequence ID" value="PWY97956.1"/>
    <property type="molecule type" value="Genomic_DNA"/>
</dbReference>
<evidence type="ECO:0000313" key="2">
    <source>
        <dbReference type="Proteomes" id="UP000246740"/>
    </source>
</evidence>
<keyword evidence="2" id="KW-1185">Reference proteome</keyword>
<proteinExistence type="predicted"/>
<accession>A0A317XI77</accession>
<name>A0A317XI77_9BASI</name>
<evidence type="ECO:0000313" key="1">
    <source>
        <dbReference type="EMBL" id="PWY97956.1"/>
    </source>
</evidence>
<organism evidence="1 2">
    <name type="scientific">Testicularia cyperi</name>
    <dbReference type="NCBI Taxonomy" id="1882483"/>
    <lineage>
        <taxon>Eukaryota</taxon>
        <taxon>Fungi</taxon>
        <taxon>Dikarya</taxon>
        <taxon>Basidiomycota</taxon>
        <taxon>Ustilaginomycotina</taxon>
        <taxon>Ustilaginomycetes</taxon>
        <taxon>Ustilaginales</taxon>
        <taxon>Anthracoideaceae</taxon>
        <taxon>Testicularia</taxon>
    </lineage>
</organism>
<dbReference type="AlphaFoldDB" id="A0A317XI77"/>
<dbReference type="Proteomes" id="UP000246740">
    <property type="component" value="Unassembled WGS sequence"/>
</dbReference>
<gene>
    <name evidence="1" type="ORF">BCV70DRAFT_43605</name>
</gene>
<sequence>MPACASQCRDATRTHALEQGHHTYRCCAPHEHLPLSPHPSSWGEPMQRPRLLHPHALSTRLTRVGECTHSVSFDCETVLQACDLSQDLTVSLEDAVECGSGQTRSCSARQSLYTDEAARCRAVACLLVFLIQLRRCQPSGGRRS</sequence>
<dbReference type="InParanoid" id="A0A317XI77"/>